<dbReference type="OMA" id="FRAQMNN"/>
<organism evidence="2 3">
    <name type="scientific">Wuchereria bancrofti</name>
    <dbReference type="NCBI Taxonomy" id="6293"/>
    <lineage>
        <taxon>Eukaryota</taxon>
        <taxon>Metazoa</taxon>
        <taxon>Ecdysozoa</taxon>
        <taxon>Nematoda</taxon>
        <taxon>Chromadorea</taxon>
        <taxon>Rhabditida</taxon>
        <taxon>Spirurina</taxon>
        <taxon>Spiruromorpha</taxon>
        <taxon>Filarioidea</taxon>
        <taxon>Onchocercidae</taxon>
        <taxon>Wuchereria</taxon>
    </lineage>
</organism>
<dbReference type="OrthoDB" id="444379at2759"/>
<dbReference type="PANTHER" id="PTHR31432:SF0">
    <property type="entry name" value="INTRAFLAGELLAR TRANSPORT PROTEIN 74 HOMOLOG"/>
    <property type="match status" value="1"/>
</dbReference>
<evidence type="ECO:0000313" key="3">
    <source>
        <dbReference type="Proteomes" id="UP000270924"/>
    </source>
</evidence>
<dbReference type="GO" id="GO:0030992">
    <property type="term" value="C:intraciliary transport particle B"/>
    <property type="evidence" value="ECO:0007669"/>
    <property type="project" value="InterPro"/>
</dbReference>
<gene>
    <name evidence="2" type="ORF">WBA_LOCUS8657</name>
</gene>
<evidence type="ECO:0000313" key="2">
    <source>
        <dbReference type="EMBL" id="VDM15271.1"/>
    </source>
</evidence>
<protein>
    <submittedName>
        <fullName evidence="2">Uncharacterized protein</fullName>
    </submittedName>
</protein>
<keyword evidence="3" id="KW-1185">Reference proteome</keyword>
<dbReference type="GO" id="GO:0048487">
    <property type="term" value="F:beta-tubulin binding"/>
    <property type="evidence" value="ECO:0007669"/>
    <property type="project" value="InterPro"/>
</dbReference>
<sequence length="120" mass="13444">MKVSQISSIPTTRLNTTMRNERVRSRLGTGQNGRLPTGTIQTAAAAAPRGTTMRPVTQQGLTGVKAATRIGSGRFVIDKSYYMSLFRAQMNNLMNEINKLRDDLNKGERDRQNLLIYEKK</sequence>
<reference evidence="2 3" key="1">
    <citation type="submission" date="2018-11" db="EMBL/GenBank/DDBJ databases">
        <authorList>
            <consortium name="Pathogen Informatics"/>
        </authorList>
    </citation>
    <scope>NUCLEOTIDE SEQUENCE [LARGE SCALE GENOMIC DNA]</scope>
</reference>
<dbReference type="InterPro" id="IPR029602">
    <property type="entry name" value="IFT74"/>
</dbReference>
<keyword evidence="1" id="KW-0175">Coiled coil</keyword>
<proteinExistence type="predicted"/>
<dbReference type="EMBL" id="UYWW01007475">
    <property type="protein sequence ID" value="VDM15271.1"/>
    <property type="molecule type" value="Genomic_DNA"/>
</dbReference>
<dbReference type="Proteomes" id="UP000270924">
    <property type="component" value="Unassembled WGS sequence"/>
</dbReference>
<dbReference type="GO" id="GO:0005929">
    <property type="term" value="C:cilium"/>
    <property type="evidence" value="ECO:0007669"/>
    <property type="project" value="TreeGrafter"/>
</dbReference>
<dbReference type="InParanoid" id="A0A3P7DYL4"/>
<evidence type="ECO:0000256" key="1">
    <source>
        <dbReference type="SAM" id="Coils"/>
    </source>
</evidence>
<feature type="coiled-coil region" evidence="1">
    <location>
        <begin position="83"/>
        <end position="110"/>
    </location>
</feature>
<dbReference type="GO" id="GO:0035735">
    <property type="term" value="P:intraciliary transport involved in cilium assembly"/>
    <property type="evidence" value="ECO:0007669"/>
    <property type="project" value="TreeGrafter"/>
</dbReference>
<dbReference type="PANTHER" id="PTHR31432">
    <property type="entry name" value="INTRAFLAGELLAR TRANSPORT PROTEIN 74 HOMOLOG"/>
    <property type="match status" value="1"/>
</dbReference>
<dbReference type="AlphaFoldDB" id="A0A3P7DYL4"/>
<accession>A0A3P7DYL4</accession>
<name>A0A3P7DYL4_WUCBA</name>